<name>A0AA36DQX3_CYLNA</name>
<evidence type="ECO:0000313" key="6">
    <source>
        <dbReference type="EMBL" id="CAJ0591119.1"/>
    </source>
</evidence>
<dbReference type="Proteomes" id="UP001176961">
    <property type="component" value="Unassembled WGS sequence"/>
</dbReference>
<dbReference type="GO" id="GO:0070006">
    <property type="term" value="F:metalloaminopeptidase activity"/>
    <property type="evidence" value="ECO:0007669"/>
    <property type="project" value="InterPro"/>
</dbReference>
<keyword evidence="3" id="KW-0645">Protease</keyword>
<evidence type="ECO:0000256" key="1">
    <source>
        <dbReference type="ARBA" id="ARBA00009528"/>
    </source>
</evidence>
<dbReference type="Gene3D" id="3.40.630.10">
    <property type="entry name" value="Zn peptidases"/>
    <property type="match status" value="1"/>
</dbReference>
<dbReference type="InterPro" id="IPR011356">
    <property type="entry name" value="Leucine_aapep/pepB"/>
</dbReference>
<gene>
    <name evidence="6" type="ORF">CYNAS_LOCUS3102</name>
</gene>
<dbReference type="PANTHER" id="PTHR11963">
    <property type="entry name" value="LEUCINE AMINOPEPTIDASE-RELATED"/>
    <property type="match status" value="1"/>
</dbReference>
<evidence type="ECO:0000256" key="2">
    <source>
        <dbReference type="ARBA" id="ARBA00022438"/>
    </source>
</evidence>
<feature type="domain" description="Cytosol aminopeptidase" evidence="5">
    <location>
        <begin position="346"/>
        <end position="353"/>
    </location>
</feature>
<dbReference type="AlphaFoldDB" id="A0AA36DQX3"/>
<dbReference type="EMBL" id="CATQJL010000001">
    <property type="protein sequence ID" value="CAJ0591119.1"/>
    <property type="molecule type" value="Genomic_DNA"/>
</dbReference>
<comment type="similarity">
    <text evidence="1">Belongs to the peptidase M17 family.</text>
</comment>
<dbReference type="SUPFAM" id="SSF53187">
    <property type="entry name" value="Zn-dependent exopeptidases"/>
    <property type="match status" value="1"/>
</dbReference>
<dbReference type="GO" id="GO:0006508">
    <property type="term" value="P:proteolysis"/>
    <property type="evidence" value="ECO:0007669"/>
    <property type="project" value="UniProtKB-KW"/>
</dbReference>
<dbReference type="Pfam" id="PF00883">
    <property type="entry name" value="Peptidase_M17"/>
    <property type="match status" value="1"/>
</dbReference>
<dbReference type="PROSITE" id="PS00631">
    <property type="entry name" value="CYTOSOL_AP"/>
    <property type="match status" value="1"/>
</dbReference>
<evidence type="ECO:0000259" key="5">
    <source>
        <dbReference type="PROSITE" id="PS00631"/>
    </source>
</evidence>
<keyword evidence="4" id="KW-0378">Hydrolase</keyword>
<evidence type="ECO:0000313" key="7">
    <source>
        <dbReference type="Proteomes" id="UP001176961"/>
    </source>
</evidence>
<keyword evidence="7" id="KW-1185">Reference proteome</keyword>
<organism evidence="6 7">
    <name type="scientific">Cylicocyclus nassatus</name>
    <name type="common">Nematode worm</name>
    <dbReference type="NCBI Taxonomy" id="53992"/>
    <lineage>
        <taxon>Eukaryota</taxon>
        <taxon>Metazoa</taxon>
        <taxon>Ecdysozoa</taxon>
        <taxon>Nematoda</taxon>
        <taxon>Chromadorea</taxon>
        <taxon>Rhabditida</taxon>
        <taxon>Rhabditina</taxon>
        <taxon>Rhabditomorpha</taxon>
        <taxon>Strongyloidea</taxon>
        <taxon>Strongylidae</taxon>
        <taxon>Cylicocyclus</taxon>
    </lineage>
</organism>
<dbReference type="PANTHER" id="PTHR11963:SF48">
    <property type="entry name" value="DIPEPTIDASE B, ISOFORM A"/>
    <property type="match status" value="1"/>
</dbReference>
<evidence type="ECO:0000256" key="3">
    <source>
        <dbReference type="ARBA" id="ARBA00022670"/>
    </source>
</evidence>
<accession>A0AA36DQX3</accession>
<dbReference type="InterPro" id="IPR000819">
    <property type="entry name" value="Peptidase_M17_C"/>
</dbReference>
<dbReference type="GO" id="GO:0030145">
    <property type="term" value="F:manganese ion binding"/>
    <property type="evidence" value="ECO:0007669"/>
    <property type="project" value="InterPro"/>
</dbReference>
<dbReference type="PRINTS" id="PR00481">
    <property type="entry name" value="LAMNOPPTDASE"/>
</dbReference>
<reference evidence="6" key="1">
    <citation type="submission" date="2023-07" db="EMBL/GenBank/DDBJ databases">
        <authorList>
            <consortium name="CYATHOMIX"/>
        </authorList>
    </citation>
    <scope>NUCLEOTIDE SEQUENCE</scope>
    <source>
        <strain evidence="6">N/A</strain>
    </source>
</reference>
<sequence length="516" mass="56612">MSLESLMSTRLLRAVSLSDAAYDGVILVTNCAKLVAETPMLKGVSEAVLDFIEVHRGALSSSNIVPVDKRVIPSGRLILAGTGPVTRDFDDVRRFQTAAKNGVKLALSAGLKSPLLVTVPHPRYPQAELVSALGALIPLYTPLNVREEEPKKKFDQFGLLPLSSDRLVNLVEAFEAAFTVSRDIAETGPERMSPPNVADYVRTAFIGGNVNVEITDDQRIIEKEYPLMAAVNRCANTVKNHEARLIRLEYVGKGTIENTYMMVGKGVTIDTGGADLKTGGHMWGMCRDKYGSAIVAGFFKILDILRPRNLKAVGYMCMVRNSIGANSYTCDEVIKARSGKRIHIYNTDAEGRITMLDPLTRAKEEALTETNPHLMTIATLTGHEILTYGYYATIMDNGPAKRSGWARKIQETGDLYGQPIEISRLQPEDFEFHKAECEQADVRQGNTKPSVATMRGHQTPAAFLIMASRLDEHGCDSKHPLKFTHIDMGSAPGDHPDTSFPNPLVTLVAEFVIPKI</sequence>
<protein>
    <recommendedName>
        <fullName evidence="5">Cytosol aminopeptidase domain-containing protein</fullName>
    </recommendedName>
</protein>
<proteinExistence type="inferred from homology"/>
<comment type="caution">
    <text evidence="6">The sequence shown here is derived from an EMBL/GenBank/DDBJ whole genome shotgun (WGS) entry which is preliminary data.</text>
</comment>
<dbReference type="GO" id="GO:0005737">
    <property type="term" value="C:cytoplasm"/>
    <property type="evidence" value="ECO:0007669"/>
    <property type="project" value="InterPro"/>
</dbReference>
<evidence type="ECO:0000256" key="4">
    <source>
        <dbReference type="ARBA" id="ARBA00022801"/>
    </source>
</evidence>
<keyword evidence="2" id="KW-0031">Aminopeptidase</keyword>